<dbReference type="InterPro" id="IPR011051">
    <property type="entry name" value="RmlC_Cupin_sf"/>
</dbReference>
<organism evidence="2 3">
    <name type="scientific">Sphingobium vermicomposti</name>
    <dbReference type="NCBI Taxonomy" id="529005"/>
    <lineage>
        <taxon>Bacteria</taxon>
        <taxon>Pseudomonadati</taxon>
        <taxon>Pseudomonadota</taxon>
        <taxon>Alphaproteobacteria</taxon>
        <taxon>Sphingomonadales</taxon>
        <taxon>Sphingomonadaceae</taxon>
        <taxon>Sphingobium</taxon>
    </lineage>
</organism>
<evidence type="ECO:0000313" key="2">
    <source>
        <dbReference type="EMBL" id="NIJ15428.1"/>
    </source>
</evidence>
<accession>A0A846M2Y4</accession>
<dbReference type="SUPFAM" id="SSF51182">
    <property type="entry name" value="RmlC-like cupins"/>
    <property type="match status" value="1"/>
</dbReference>
<dbReference type="CDD" id="cd02230">
    <property type="entry name" value="cupin_HP0902-like"/>
    <property type="match status" value="1"/>
</dbReference>
<name>A0A846M2Y4_9SPHN</name>
<comment type="caution">
    <text evidence="2">The sequence shown here is derived from an EMBL/GenBank/DDBJ whole genome shotgun (WGS) entry which is preliminary data.</text>
</comment>
<dbReference type="PANTHER" id="PTHR37694">
    <property type="entry name" value="SLR8022 PROTEIN"/>
    <property type="match status" value="1"/>
</dbReference>
<protein>
    <submittedName>
        <fullName evidence="2">Quercetin dioxygenase-like cupin family protein</fullName>
    </submittedName>
</protein>
<dbReference type="GO" id="GO:0051213">
    <property type="term" value="F:dioxygenase activity"/>
    <property type="evidence" value="ECO:0007669"/>
    <property type="project" value="UniProtKB-KW"/>
</dbReference>
<sequence>MLVLLQSSTDDHEKELNDMALHHAAPGEVVDLLPGDVTTHEEHSTAIVKADHFETIRLVIPSGTEMPQHQVPGSIMLHCLEGHVKIGLSETSIELRRNQWVYLEGGAPHSVKGAENSVLLLTILFPPEGSQAIAGAETVADGTYNDCDCVDRWEAEGGPVVQADQPPPGRTDRRGAAPWHPRAMR</sequence>
<keyword evidence="3" id="KW-1185">Reference proteome</keyword>
<dbReference type="AlphaFoldDB" id="A0A846M2Y4"/>
<dbReference type="EMBL" id="JAASQR010000001">
    <property type="protein sequence ID" value="NIJ15428.1"/>
    <property type="molecule type" value="Genomic_DNA"/>
</dbReference>
<evidence type="ECO:0000313" key="3">
    <source>
        <dbReference type="Proteomes" id="UP000576821"/>
    </source>
</evidence>
<gene>
    <name evidence="2" type="ORF">FHS54_000377</name>
</gene>
<dbReference type="Proteomes" id="UP000576821">
    <property type="component" value="Unassembled WGS sequence"/>
</dbReference>
<reference evidence="2 3" key="1">
    <citation type="submission" date="2020-03" db="EMBL/GenBank/DDBJ databases">
        <title>Genomic Encyclopedia of Type Strains, Phase IV (KMG-IV): sequencing the most valuable type-strain genomes for metagenomic binning, comparative biology and taxonomic classification.</title>
        <authorList>
            <person name="Goeker M."/>
        </authorList>
    </citation>
    <scope>NUCLEOTIDE SEQUENCE [LARGE SCALE GENOMIC DNA]</scope>
    <source>
        <strain evidence="2 3">DSM 21299</strain>
    </source>
</reference>
<proteinExistence type="predicted"/>
<dbReference type="RefSeq" id="WP_243855564.1">
    <property type="nucleotide sequence ID" value="NZ_JAASQR010000001.1"/>
</dbReference>
<dbReference type="InterPro" id="IPR014710">
    <property type="entry name" value="RmlC-like_jellyroll"/>
</dbReference>
<keyword evidence="2" id="KW-0560">Oxidoreductase</keyword>
<evidence type="ECO:0000256" key="1">
    <source>
        <dbReference type="SAM" id="MobiDB-lite"/>
    </source>
</evidence>
<feature type="region of interest" description="Disordered" evidence="1">
    <location>
        <begin position="158"/>
        <end position="185"/>
    </location>
</feature>
<keyword evidence="2" id="KW-0223">Dioxygenase</keyword>
<dbReference type="PANTHER" id="PTHR37694:SF1">
    <property type="entry name" value="SLR8022 PROTEIN"/>
    <property type="match status" value="1"/>
</dbReference>
<dbReference type="Gene3D" id="2.60.120.10">
    <property type="entry name" value="Jelly Rolls"/>
    <property type="match status" value="1"/>
</dbReference>